<dbReference type="CDD" id="cd00564">
    <property type="entry name" value="TMP_TenI"/>
    <property type="match status" value="1"/>
</dbReference>
<comment type="pathway">
    <text evidence="1">Cofactor biosynthesis; thiamine diphosphate biosynthesis.</text>
</comment>
<feature type="domain" description="Thiamine phosphate synthase/TenI" evidence="3">
    <location>
        <begin position="36"/>
        <end position="200"/>
    </location>
</feature>
<keyword evidence="5" id="KW-1185">Reference proteome</keyword>
<comment type="caution">
    <text evidence="4">The sequence shown here is derived from an EMBL/GenBank/DDBJ whole genome shotgun (WGS) entry which is preliminary data.</text>
</comment>
<dbReference type="SUPFAM" id="SSF51391">
    <property type="entry name" value="Thiamin phosphate synthase"/>
    <property type="match status" value="1"/>
</dbReference>
<sequence length="225" mass="23224">MSSEKDSVPRLSGAVEIRETEPEIHLISGGGTSLDSFVLISAAVHPFVDYIHLREKSCTANELYHAVREMCRLGVPPGQIVVNDRLDVALASGAAGVQLAGHSLPAAAVRPLAPGLRIGRSVHSPDEAAAAAAEGADYCLYGHIYASASKPGLPGRGLDRLAETVRACPVPVIAIGGIEPDNAGQVISRGAAGIAVLSGICGASDPVAAAMSYRSAVRAARYERR</sequence>
<dbReference type="Pfam" id="PF02581">
    <property type="entry name" value="TMP-TENI"/>
    <property type="match status" value="1"/>
</dbReference>
<evidence type="ECO:0000256" key="2">
    <source>
        <dbReference type="ARBA" id="ARBA00022977"/>
    </source>
</evidence>
<keyword evidence="2" id="KW-0784">Thiamine biosynthesis</keyword>
<dbReference type="PANTHER" id="PTHR20857">
    <property type="entry name" value="THIAMINE-PHOSPHATE PYROPHOSPHORYLASE"/>
    <property type="match status" value="1"/>
</dbReference>
<evidence type="ECO:0000313" key="4">
    <source>
        <dbReference type="EMBL" id="MDT3425186.1"/>
    </source>
</evidence>
<organism evidence="4 5">
    <name type="scientific">Paenibacillus forsythiae</name>
    <dbReference type="NCBI Taxonomy" id="365616"/>
    <lineage>
        <taxon>Bacteria</taxon>
        <taxon>Bacillati</taxon>
        <taxon>Bacillota</taxon>
        <taxon>Bacilli</taxon>
        <taxon>Bacillales</taxon>
        <taxon>Paenibacillaceae</taxon>
        <taxon>Paenibacillus</taxon>
    </lineage>
</organism>
<dbReference type="EC" id="5.3.99.10" evidence="4"/>
<protein>
    <submittedName>
        <fullName evidence="4">Thiazole tautomerase (Transcriptional regulator TenI)</fullName>
        <ecNumber evidence="4">5.3.99.10</ecNumber>
    </submittedName>
</protein>
<dbReference type="GO" id="GO:0016853">
    <property type="term" value="F:isomerase activity"/>
    <property type="evidence" value="ECO:0007669"/>
    <property type="project" value="UniProtKB-KW"/>
</dbReference>
<keyword evidence="4" id="KW-0413">Isomerase</keyword>
<evidence type="ECO:0000256" key="1">
    <source>
        <dbReference type="ARBA" id="ARBA00004948"/>
    </source>
</evidence>
<dbReference type="RefSeq" id="WP_312000734.1">
    <property type="nucleotide sequence ID" value="NZ_JAUSUY010000002.1"/>
</dbReference>
<gene>
    <name evidence="4" type="ORF">J2Z22_000699</name>
</gene>
<evidence type="ECO:0000313" key="5">
    <source>
        <dbReference type="Proteomes" id="UP001248709"/>
    </source>
</evidence>
<dbReference type="Gene3D" id="3.20.20.70">
    <property type="entry name" value="Aldolase class I"/>
    <property type="match status" value="1"/>
</dbReference>
<dbReference type="InterPro" id="IPR036206">
    <property type="entry name" value="ThiamineP_synth_sf"/>
</dbReference>
<evidence type="ECO:0000259" key="3">
    <source>
        <dbReference type="Pfam" id="PF02581"/>
    </source>
</evidence>
<proteinExistence type="predicted"/>
<dbReference type="Proteomes" id="UP001248709">
    <property type="component" value="Unassembled WGS sequence"/>
</dbReference>
<name>A0ABU3H2Y3_9BACL</name>
<dbReference type="EMBL" id="JAUSUY010000002">
    <property type="protein sequence ID" value="MDT3425186.1"/>
    <property type="molecule type" value="Genomic_DNA"/>
</dbReference>
<accession>A0ABU3H2Y3</accession>
<dbReference type="PANTHER" id="PTHR20857:SF22">
    <property type="entry name" value="THIAZOLE TAUTOMERASE"/>
    <property type="match status" value="1"/>
</dbReference>
<reference evidence="4 5" key="1">
    <citation type="submission" date="2023-07" db="EMBL/GenBank/DDBJ databases">
        <title>Genomic Encyclopedia of Type Strains, Phase IV (KMG-IV): sequencing the most valuable type-strain genomes for metagenomic binning, comparative biology and taxonomic classification.</title>
        <authorList>
            <person name="Goeker M."/>
        </authorList>
    </citation>
    <scope>NUCLEOTIDE SEQUENCE [LARGE SCALE GENOMIC DNA]</scope>
    <source>
        <strain evidence="4 5">T98</strain>
    </source>
</reference>
<dbReference type="InterPro" id="IPR013785">
    <property type="entry name" value="Aldolase_TIM"/>
</dbReference>
<dbReference type="InterPro" id="IPR022998">
    <property type="entry name" value="ThiamineP_synth_TenI"/>
</dbReference>